<gene>
    <name evidence="2" type="primary">pilW</name>
    <name evidence="2" type="ORF">H0E84_16630</name>
</gene>
<protein>
    <submittedName>
        <fullName evidence="2">Type IV pilus biogenesis/stability protein PilW</fullName>
    </submittedName>
</protein>
<dbReference type="SMART" id="SM00028">
    <property type="entry name" value="TPR"/>
    <property type="match status" value="4"/>
</dbReference>
<dbReference type="Pfam" id="PF14559">
    <property type="entry name" value="TPR_19"/>
    <property type="match status" value="1"/>
</dbReference>
<organism evidence="2 3">
    <name type="scientific">Luteimonas salinisoli</name>
    <dbReference type="NCBI Taxonomy" id="2752307"/>
    <lineage>
        <taxon>Bacteria</taxon>
        <taxon>Pseudomonadati</taxon>
        <taxon>Pseudomonadota</taxon>
        <taxon>Gammaproteobacteria</taxon>
        <taxon>Lysobacterales</taxon>
        <taxon>Lysobacteraceae</taxon>
        <taxon>Luteimonas</taxon>
    </lineage>
</organism>
<dbReference type="InterPro" id="IPR011990">
    <property type="entry name" value="TPR-like_helical_dom_sf"/>
</dbReference>
<dbReference type="EMBL" id="JACCKA010000087">
    <property type="protein sequence ID" value="NZA28005.1"/>
    <property type="molecule type" value="Genomic_DNA"/>
</dbReference>
<dbReference type="Gene3D" id="1.25.40.10">
    <property type="entry name" value="Tetratricopeptide repeat domain"/>
    <property type="match status" value="1"/>
</dbReference>
<evidence type="ECO:0000313" key="3">
    <source>
        <dbReference type="Proteomes" id="UP000578091"/>
    </source>
</evidence>
<dbReference type="AlphaFoldDB" id="A0A853JGL6"/>
<dbReference type="PROSITE" id="PS51257">
    <property type="entry name" value="PROKAR_LIPOPROTEIN"/>
    <property type="match status" value="1"/>
</dbReference>
<name>A0A853JGL6_9GAMM</name>
<feature type="signal peptide" evidence="1">
    <location>
        <begin position="1"/>
        <end position="21"/>
    </location>
</feature>
<dbReference type="NCBIfam" id="TIGR02521">
    <property type="entry name" value="type_IV_pilW"/>
    <property type="match status" value="1"/>
</dbReference>
<proteinExistence type="predicted"/>
<keyword evidence="1" id="KW-0732">Signal</keyword>
<sequence length="272" mass="29409">MPRHSVIALAVVLALSSAACSRMSFVKPSAKRGDSEQVAPRYDFRGTPQSRQRTETRLQVARGAQALRNGDVDTAERELRAALRHDPDNFNALTLMAVIESHRGRDAQAGELYARAASTAPHIGGAQENYGAWLCANGRPAEGMTYLDRALATPGYSEPAGALANAGACAEAAGQPDRIERDLRAALRLQPANAVALSAMAQYKYRRGNYLEARAFSERRLAAAPPTADVLLIASQIEDRLGDRAAAERYRRRLGREFPQALSAQPGESSRP</sequence>
<dbReference type="RefSeq" id="WP_180679759.1">
    <property type="nucleotide sequence ID" value="NZ_JACCKA010000087.1"/>
</dbReference>
<dbReference type="InterPro" id="IPR019734">
    <property type="entry name" value="TPR_rpt"/>
</dbReference>
<accession>A0A853JGL6</accession>
<reference evidence="2 3" key="1">
    <citation type="submission" date="2020-07" db="EMBL/GenBank/DDBJ databases">
        <title>Luteimonas sp. SJ-92.</title>
        <authorList>
            <person name="Huang X.-X."/>
            <person name="Xu L."/>
            <person name="Sun J.-Q."/>
        </authorList>
    </citation>
    <scope>NUCLEOTIDE SEQUENCE [LARGE SCALE GENOMIC DNA]</scope>
    <source>
        <strain evidence="2 3">SJ-92</strain>
    </source>
</reference>
<dbReference type="Proteomes" id="UP000578091">
    <property type="component" value="Unassembled WGS sequence"/>
</dbReference>
<feature type="chain" id="PRO_5032297566" evidence="1">
    <location>
        <begin position="22"/>
        <end position="272"/>
    </location>
</feature>
<evidence type="ECO:0000313" key="2">
    <source>
        <dbReference type="EMBL" id="NZA28005.1"/>
    </source>
</evidence>
<evidence type="ECO:0000256" key="1">
    <source>
        <dbReference type="SAM" id="SignalP"/>
    </source>
</evidence>
<comment type="caution">
    <text evidence="2">The sequence shown here is derived from an EMBL/GenBank/DDBJ whole genome shotgun (WGS) entry which is preliminary data.</text>
</comment>
<dbReference type="SUPFAM" id="SSF48452">
    <property type="entry name" value="TPR-like"/>
    <property type="match status" value="1"/>
</dbReference>
<dbReference type="InterPro" id="IPR013360">
    <property type="entry name" value="Pilus_4_PilW"/>
</dbReference>
<keyword evidence="3" id="KW-1185">Reference proteome</keyword>